<evidence type="ECO:0000313" key="1">
    <source>
        <dbReference type="Proteomes" id="UP000887565"/>
    </source>
</evidence>
<protein>
    <submittedName>
        <fullName evidence="2">Uncharacterized protein</fullName>
    </submittedName>
</protein>
<organism evidence="1 2">
    <name type="scientific">Romanomermis culicivorax</name>
    <name type="common">Nematode worm</name>
    <dbReference type="NCBI Taxonomy" id="13658"/>
    <lineage>
        <taxon>Eukaryota</taxon>
        <taxon>Metazoa</taxon>
        <taxon>Ecdysozoa</taxon>
        <taxon>Nematoda</taxon>
        <taxon>Enoplea</taxon>
        <taxon>Dorylaimia</taxon>
        <taxon>Mermithida</taxon>
        <taxon>Mermithoidea</taxon>
        <taxon>Mermithidae</taxon>
        <taxon>Romanomermis</taxon>
    </lineage>
</organism>
<proteinExistence type="predicted"/>
<sequence length="61" mass="7041">KHLNKNKLYLSFLFTYYHLPPYGVKYSSHSSGAVRRVRRSIAAQCGAVWHRTANSLTKKTM</sequence>
<reference evidence="2" key="1">
    <citation type="submission" date="2022-11" db="UniProtKB">
        <authorList>
            <consortium name="WormBaseParasite"/>
        </authorList>
    </citation>
    <scope>IDENTIFICATION</scope>
</reference>
<dbReference type="Proteomes" id="UP000887565">
    <property type="component" value="Unplaced"/>
</dbReference>
<evidence type="ECO:0000313" key="2">
    <source>
        <dbReference type="WBParaSite" id="nRc.2.0.1.t27446-RA"/>
    </source>
</evidence>
<accession>A0A915JNB7</accession>
<dbReference type="WBParaSite" id="nRc.2.0.1.t27446-RA">
    <property type="protein sequence ID" value="nRc.2.0.1.t27446-RA"/>
    <property type="gene ID" value="nRc.2.0.1.g27446"/>
</dbReference>
<keyword evidence="1" id="KW-1185">Reference proteome</keyword>
<dbReference type="AlphaFoldDB" id="A0A915JNB7"/>
<name>A0A915JNB7_ROMCU</name>